<feature type="transmembrane region" description="Helical" evidence="9">
    <location>
        <begin position="135"/>
        <end position="160"/>
    </location>
</feature>
<feature type="transmembrane region" description="Helical" evidence="9">
    <location>
        <begin position="92"/>
        <end position="115"/>
    </location>
</feature>
<dbReference type="PANTHER" id="PTHR11795">
    <property type="entry name" value="BRANCHED-CHAIN AMINO ACID TRANSPORT SYSTEM PERMEASE PROTEIN LIVH"/>
    <property type="match status" value="1"/>
</dbReference>
<evidence type="ECO:0000313" key="10">
    <source>
        <dbReference type="EMBL" id="PRR73601.1"/>
    </source>
</evidence>
<dbReference type="InterPro" id="IPR001851">
    <property type="entry name" value="ABC_transp_permease"/>
</dbReference>
<sequence>MTAQLIINGISLGAVYALIAVGFAIIFNILKFSNFAHGGFMTVTAYVGFLATRFWHTSLLWTLLIASLAGGMLGIIAELVAFRRIRNNKGPVIYYFVSSITLGMLLENLMTIFFSTNFYAYPNFFPVATVKVGRLLLGVPELIMFCISSLALIILAVLIYRTKLGTALRSVSYDVDTSGLMGINVLRIIQLAFFLAGFLGGISGVFLGISYTLYPQLGQLVVKGFIASVIGGLGSLPGAVIGAFLLGIIEILLIRLVGSGISPVFIFVIMLLFLLVRPRGIAGSHIQEKA</sequence>
<dbReference type="Pfam" id="PF02653">
    <property type="entry name" value="BPD_transp_2"/>
    <property type="match status" value="1"/>
</dbReference>
<reference evidence="10 11" key="1">
    <citation type="submission" date="2018-03" db="EMBL/GenBank/DDBJ databases">
        <title>Genome sequence of Moorella humiferrea DSM 23265.</title>
        <authorList>
            <person name="Poehlein A."/>
            <person name="Daniel R."/>
        </authorList>
    </citation>
    <scope>NUCLEOTIDE SEQUENCE [LARGE SCALE GENOMIC DNA]</scope>
    <source>
        <strain evidence="10 11">DSM 23265</strain>
    </source>
</reference>
<keyword evidence="5" id="KW-0029">Amino-acid transport</keyword>
<dbReference type="EMBL" id="PVXM01000019">
    <property type="protein sequence ID" value="PRR73601.1"/>
    <property type="molecule type" value="Genomic_DNA"/>
</dbReference>
<feature type="transmembrane region" description="Helical" evidence="9">
    <location>
        <begin position="256"/>
        <end position="276"/>
    </location>
</feature>
<dbReference type="GO" id="GO:0005886">
    <property type="term" value="C:plasma membrane"/>
    <property type="evidence" value="ECO:0007669"/>
    <property type="project" value="UniProtKB-SubCell"/>
</dbReference>
<evidence type="ECO:0000256" key="9">
    <source>
        <dbReference type="SAM" id="Phobius"/>
    </source>
</evidence>
<evidence type="ECO:0000256" key="1">
    <source>
        <dbReference type="ARBA" id="ARBA00004651"/>
    </source>
</evidence>
<name>A0A2T0AT81_9FIRM</name>
<dbReference type="PANTHER" id="PTHR11795:SF445">
    <property type="entry name" value="AMINO ACID ABC TRANSPORTER PERMEASE PROTEIN"/>
    <property type="match status" value="1"/>
</dbReference>
<keyword evidence="6 9" id="KW-1133">Transmembrane helix</keyword>
<feature type="transmembrane region" description="Helical" evidence="9">
    <location>
        <begin position="225"/>
        <end position="249"/>
    </location>
</feature>
<dbReference type="GO" id="GO:0022857">
    <property type="term" value="F:transmembrane transporter activity"/>
    <property type="evidence" value="ECO:0007669"/>
    <property type="project" value="InterPro"/>
</dbReference>
<accession>A0A2T0AT81</accession>
<keyword evidence="4 9" id="KW-0812">Transmembrane</keyword>
<evidence type="ECO:0000256" key="7">
    <source>
        <dbReference type="ARBA" id="ARBA00023136"/>
    </source>
</evidence>
<organism evidence="10 11">
    <name type="scientific">Neomoorella humiferrea</name>
    <dbReference type="NCBI Taxonomy" id="676965"/>
    <lineage>
        <taxon>Bacteria</taxon>
        <taxon>Bacillati</taxon>
        <taxon>Bacillota</taxon>
        <taxon>Clostridia</taxon>
        <taxon>Neomoorellales</taxon>
        <taxon>Neomoorellaceae</taxon>
        <taxon>Neomoorella</taxon>
    </lineage>
</organism>
<feature type="transmembrane region" description="Helical" evidence="9">
    <location>
        <begin position="6"/>
        <end position="27"/>
    </location>
</feature>
<proteinExistence type="inferred from homology"/>
<keyword evidence="3" id="KW-1003">Cell membrane</keyword>
<keyword evidence="2" id="KW-0813">Transport</keyword>
<feature type="transmembrane region" description="Helical" evidence="9">
    <location>
        <begin position="34"/>
        <end position="52"/>
    </location>
</feature>
<feature type="transmembrane region" description="Helical" evidence="9">
    <location>
        <begin position="58"/>
        <end position="80"/>
    </location>
</feature>
<dbReference type="Proteomes" id="UP000238415">
    <property type="component" value="Unassembled WGS sequence"/>
</dbReference>
<protein>
    <submittedName>
        <fullName evidence="10">High-affinity branched-chain amino acid transport system permease protein LivH</fullName>
    </submittedName>
</protein>
<evidence type="ECO:0000256" key="4">
    <source>
        <dbReference type="ARBA" id="ARBA00022692"/>
    </source>
</evidence>
<evidence type="ECO:0000256" key="6">
    <source>
        <dbReference type="ARBA" id="ARBA00022989"/>
    </source>
</evidence>
<dbReference type="RefSeq" id="WP_106005130.1">
    <property type="nucleotide sequence ID" value="NZ_CP136419.1"/>
</dbReference>
<evidence type="ECO:0000256" key="3">
    <source>
        <dbReference type="ARBA" id="ARBA00022475"/>
    </source>
</evidence>
<evidence type="ECO:0000256" key="5">
    <source>
        <dbReference type="ARBA" id="ARBA00022970"/>
    </source>
</evidence>
<dbReference type="GO" id="GO:0006865">
    <property type="term" value="P:amino acid transport"/>
    <property type="evidence" value="ECO:0007669"/>
    <property type="project" value="UniProtKB-KW"/>
</dbReference>
<dbReference type="InterPro" id="IPR052157">
    <property type="entry name" value="BCAA_transport_permease"/>
</dbReference>
<evidence type="ECO:0000256" key="2">
    <source>
        <dbReference type="ARBA" id="ARBA00022448"/>
    </source>
</evidence>
<evidence type="ECO:0000313" key="11">
    <source>
        <dbReference type="Proteomes" id="UP000238415"/>
    </source>
</evidence>
<feature type="transmembrane region" description="Helical" evidence="9">
    <location>
        <begin position="191"/>
        <end position="213"/>
    </location>
</feature>
<keyword evidence="11" id="KW-1185">Reference proteome</keyword>
<dbReference type="AlphaFoldDB" id="A0A2T0AT81"/>
<comment type="subcellular location">
    <subcellularLocation>
        <location evidence="1">Cell membrane</location>
        <topology evidence="1">Multi-pass membrane protein</topology>
    </subcellularLocation>
</comment>
<comment type="similarity">
    <text evidence="8">Belongs to the binding-protein-dependent transport system permease family. LivHM subfamily.</text>
</comment>
<gene>
    <name evidence="10" type="primary">livH_2</name>
    <name evidence="10" type="ORF">MOHU_11360</name>
</gene>
<dbReference type="OrthoDB" id="9807115at2"/>
<evidence type="ECO:0000256" key="8">
    <source>
        <dbReference type="ARBA" id="ARBA00037998"/>
    </source>
</evidence>
<keyword evidence="7 9" id="KW-0472">Membrane</keyword>
<dbReference type="CDD" id="cd06582">
    <property type="entry name" value="TM_PBP1_LivH_like"/>
    <property type="match status" value="1"/>
</dbReference>
<comment type="caution">
    <text evidence="10">The sequence shown here is derived from an EMBL/GenBank/DDBJ whole genome shotgun (WGS) entry which is preliminary data.</text>
</comment>